<dbReference type="InterPro" id="IPR006616">
    <property type="entry name" value="DM9_repeat"/>
</dbReference>
<accession>L7LW03</accession>
<protein>
    <submittedName>
        <fullName evidence="1">Putative cytoplasm</fullName>
    </submittedName>
</protein>
<reference evidence="1" key="1">
    <citation type="submission" date="2012-11" db="EMBL/GenBank/DDBJ databases">
        <authorList>
            <person name="Lucero-Rivera Y.E."/>
            <person name="Tovar-Ramirez D."/>
        </authorList>
    </citation>
    <scope>NUCLEOTIDE SEQUENCE</scope>
    <source>
        <tissue evidence="1">Salivary gland</tissue>
    </source>
</reference>
<dbReference type="EMBL" id="GACK01008778">
    <property type="protein sequence ID" value="JAA56256.1"/>
    <property type="molecule type" value="mRNA"/>
</dbReference>
<evidence type="ECO:0000313" key="1">
    <source>
        <dbReference type="EMBL" id="JAA56256.1"/>
    </source>
</evidence>
<sequence>MAGYEVTMYKPLCHWVRCRGVHLPHNAVSGGTDLQGEETFVGRAVHDGDVIPGKVVPSRGVCYVAYGSYEHGYEDYQVLVSDGASLGWLPASDGSLPTGAVQGGTTSEGEPLYIGRAHHNGMLIVGKVHPSHMCIYIPFSTFEHRYTEYEVLVWKTINF</sequence>
<dbReference type="Pfam" id="PF11901">
    <property type="entry name" value="DM9"/>
    <property type="match status" value="1"/>
</dbReference>
<reference evidence="1" key="2">
    <citation type="journal article" date="2015" name="J. Proteomics">
        <title>Sexual differences in the sialomes of the zebra tick, Rhipicephalus pulchellus.</title>
        <authorList>
            <person name="Tan A.W."/>
            <person name="Francischetti I.M."/>
            <person name="Slovak M."/>
            <person name="Kini R.M."/>
            <person name="Ribeiro J.M."/>
        </authorList>
    </citation>
    <scope>NUCLEOTIDE SEQUENCE</scope>
    <source>
        <tissue evidence="1">Salivary gland</tissue>
    </source>
</reference>
<dbReference type="SMART" id="SM00696">
    <property type="entry name" value="DM9"/>
    <property type="match status" value="2"/>
</dbReference>
<dbReference type="PANTHER" id="PTHR31649">
    <property type="entry name" value="AGAP009604-PA"/>
    <property type="match status" value="1"/>
</dbReference>
<organism evidence="1">
    <name type="scientific">Rhipicephalus pulchellus</name>
    <name type="common">Yellow backed tick</name>
    <name type="synonym">Dermacentor pulchellus</name>
    <dbReference type="NCBI Taxonomy" id="72859"/>
    <lineage>
        <taxon>Eukaryota</taxon>
        <taxon>Metazoa</taxon>
        <taxon>Ecdysozoa</taxon>
        <taxon>Arthropoda</taxon>
        <taxon>Chelicerata</taxon>
        <taxon>Arachnida</taxon>
        <taxon>Acari</taxon>
        <taxon>Parasitiformes</taxon>
        <taxon>Ixodida</taxon>
        <taxon>Ixodoidea</taxon>
        <taxon>Ixodidae</taxon>
        <taxon>Rhipicephalinae</taxon>
        <taxon>Rhipicephalus</taxon>
        <taxon>Rhipicephalus</taxon>
    </lineage>
</organism>
<name>L7LW03_RHIPC</name>
<dbReference type="AlphaFoldDB" id="L7LW03"/>
<dbReference type="PANTHER" id="PTHR31649:SF1">
    <property type="entry name" value="FARNESOIC ACID O-METHYL TRANSFERASE DOMAIN-CONTAINING PROTEIN"/>
    <property type="match status" value="1"/>
</dbReference>
<proteinExistence type="evidence at transcript level"/>